<protein>
    <submittedName>
        <fullName evidence="2">HAD family hydrolase</fullName>
    </submittedName>
</protein>
<dbReference type="GO" id="GO:0016787">
    <property type="term" value="F:hydrolase activity"/>
    <property type="evidence" value="ECO:0007669"/>
    <property type="project" value="UniProtKB-KW"/>
</dbReference>
<organism evidence="2 3">
    <name type="scientific">Phyllobacterium endophyticum</name>
    <dbReference type="NCBI Taxonomy" id="1149773"/>
    <lineage>
        <taxon>Bacteria</taxon>
        <taxon>Pseudomonadati</taxon>
        <taxon>Pseudomonadota</taxon>
        <taxon>Alphaproteobacteria</taxon>
        <taxon>Hyphomicrobiales</taxon>
        <taxon>Phyllobacteriaceae</taxon>
        <taxon>Phyllobacterium</taxon>
    </lineage>
</organism>
<dbReference type="PRINTS" id="PR00413">
    <property type="entry name" value="HADHALOGNASE"/>
</dbReference>
<dbReference type="Gene3D" id="1.10.150.240">
    <property type="entry name" value="Putative phosphatase, domain 2"/>
    <property type="match status" value="1"/>
</dbReference>
<name>A0A2P7AS33_9HYPH</name>
<proteinExistence type="predicted"/>
<keyword evidence="3" id="KW-1185">Reference proteome</keyword>
<dbReference type="OrthoDB" id="9807742at2"/>
<dbReference type="InterPro" id="IPR023198">
    <property type="entry name" value="PGP-like_dom2"/>
</dbReference>
<feature type="region of interest" description="Disordered" evidence="1">
    <location>
        <begin position="206"/>
        <end position="227"/>
    </location>
</feature>
<feature type="compositionally biased region" description="Polar residues" evidence="1">
    <location>
        <begin position="209"/>
        <end position="221"/>
    </location>
</feature>
<keyword evidence="2" id="KW-0378">Hydrolase</keyword>
<dbReference type="Proteomes" id="UP000241158">
    <property type="component" value="Unassembled WGS sequence"/>
</dbReference>
<dbReference type="Gene3D" id="3.40.50.1000">
    <property type="entry name" value="HAD superfamily/HAD-like"/>
    <property type="match status" value="1"/>
</dbReference>
<dbReference type="RefSeq" id="WP_106717797.1">
    <property type="nucleotide sequence ID" value="NZ_PGGN01000003.1"/>
</dbReference>
<dbReference type="Pfam" id="PF00702">
    <property type="entry name" value="Hydrolase"/>
    <property type="match status" value="1"/>
</dbReference>
<dbReference type="InterPro" id="IPR036412">
    <property type="entry name" value="HAD-like_sf"/>
</dbReference>
<accession>A0A2P7AS33</accession>
<dbReference type="SFLD" id="SFLDG01129">
    <property type="entry name" value="C1.5:_HAD__Beta-PGM__Phosphata"/>
    <property type="match status" value="1"/>
</dbReference>
<dbReference type="CDD" id="cd02603">
    <property type="entry name" value="HAD_sEH-N_like"/>
    <property type="match status" value="1"/>
</dbReference>
<dbReference type="AlphaFoldDB" id="A0A2P7AS33"/>
<sequence>MNARVVVFDIGGVLIDWNPAYLYRKLLPDEASVEQFLSEICTPAWNEQFDAGMPFADGIAALAKSHPERADLIEAYWHRWHEMLGGEVPGTSRILERLKSAGVQMHAISNWSAETFPRARELFPFLDAFDILVVSGRERLVKPDSAIFELFLQRAGVAAGDCIFIDDNLANIAAAASLGFKTEHFDTADALERRLTAMGLLPENERTNGSEWTSMSLQSVEPSLRRR</sequence>
<dbReference type="InterPro" id="IPR006439">
    <property type="entry name" value="HAD-SF_hydro_IA"/>
</dbReference>
<dbReference type="NCBIfam" id="TIGR01509">
    <property type="entry name" value="HAD-SF-IA-v3"/>
    <property type="match status" value="1"/>
</dbReference>
<dbReference type="SFLD" id="SFLDS00003">
    <property type="entry name" value="Haloacid_Dehalogenase"/>
    <property type="match status" value="1"/>
</dbReference>
<dbReference type="InterPro" id="IPR023214">
    <property type="entry name" value="HAD_sf"/>
</dbReference>
<dbReference type="PANTHER" id="PTHR43611:SF3">
    <property type="entry name" value="FLAVIN MONONUCLEOTIDE HYDROLASE 1, CHLOROPLATIC"/>
    <property type="match status" value="1"/>
</dbReference>
<dbReference type="PANTHER" id="PTHR43611">
    <property type="entry name" value="ALPHA-D-GLUCOSE 1-PHOSPHATE PHOSPHATASE"/>
    <property type="match status" value="1"/>
</dbReference>
<evidence type="ECO:0000256" key="1">
    <source>
        <dbReference type="SAM" id="MobiDB-lite"/>
    </source>
</evidence>
<gene>
    <name evidence="2" type="ORF">CU100_17285</name>
</gene>
<dbReference type="SUPFAM" id="SSF56784">
    <property type="entry name" value="HAD-like"/>
    <property type="match status" value="1"/>
</dbReference>
<evidence type="ECO:0000313" key="2">
    <source>
        <dbReference type="EMBL" id="PSH57031.1"/>
    </source>
</evidence>
<comment type="caution">
    <text evidence="2">The sequence shown here is derived from an EMBL/GenBank/DDBJ whole genome shotgun (WGS) entry which is preliminary data.</text>
</comment>
<dbReference type="EMBL" id="PGGN01000003">
    <property type="protein sequence ID" value="PSH57031.1"/>
    <property type="molecule type" value="Genomic_DNA"/>
</dbReference>
<evidence type="ECO:0000313" key="3">
    <source>
        <dbReference type="Proteomes" id="UP000241158"/>
    </source>
</evidence>
<reference evidence="3" key="1">
    <citation type="submission" date="2017-11" db="EMBL/GenBank/DDBJ databases">
        <authorList>
            <person name="Kuznetsova I."/>
            <person name="Sazanova A."/>
            <person name="Chirak E."/>
            <person name="Safronova V."/>
            <person name="Willems A."/>
        </authorList>
    </citation>
    <scope>NUCLEOTIDE SEQUENCE [LARGE SCALE GENOMIC DNA]</scope>
    <source>
        <strain evidence="3">PEPV15</strain>
    </source>
</reference>